<evidence type="ECO:0000259" key="5">
    <source>
        <dbReference type="Pfam" id="PF02558"/>
    </source>
</evidence>
<dbReference type="SUPFAM" id="SSF48179">
    <property type="entry name" value="6-phosphogluconate dehydrogenase C-terminal domain-like"/>
    <property type="match status" value="1"/>
</dbReference>
<dbReference type="GO" id="GO:0008677">
    <property type="term" value="F:2-dehydropantoate 2-reductase activity"/>
    <property type="evidence" value="ECO:0007669"/>
    <property type="project" value="TreeGrafter"/>
</dbReference>
<dbReference type="InParanoid" id="F0XR09"/>
<evidence type="ECO:0000256" key="3">
    <source>
        <dbReference type="ARBA" id="ARBA00023002"/>
    </source>
</evidence>
<feature type="region of interest" description="Disordered" evidence="4">
    <location>
        <begin position="1"/>
        <end position="20"/>
    </location>
</feature>
<reference evidence="7 8" key="1">
    <citation type="journal article" date="2011" name="Proc. Natl. Acad. Sci. U.S.A.">
        <title>Genome and transcriptome analyses of the mountain pine beetle-fungal symbiont Grosmannia clavigera, a lodgepole pine pathogen.</title>
        <authorList>
            <person name="DiGuistini S."/>
            <person name="Wang Y."/>
            <person name="Liao N.Y."/>
            <person name="Taylor G."/>
            <person name="Tanguay P."/>
            <person name="Feau N."/>
            <person name="Henrissat B."/>
            <person name="Chan S.K."/>
            <person name="Hesse-Orce U."/>
            <person name="Alamouti S.M."/>
            <person name="Tsui C.K.M."/>
            <person name="Docking R.T."/>
            <person name="Levasseur A."/>
            <person name="Haridas S."/>
            <person name="Robertson G."/>
            <person name="Birol I."/>
            <person name="Holt R.A."/>
            <person name="Marra M.A."/>
            <person name="Hamelin R.C."/>
            <person name="Hirst M."/>
            <person name="Jones S.J.M."/>
            <person name="Bohlmann J."/>
            <person name="Breuil C."/>
        </authorList>
    </citation>
    <scope>NUCLEOTIDE SEQUENCE [LARGE SCALE GENOMIC DNA]</scope>
    <source>
        <strain evidence="8">kw1407 / UAMH 11150</strain>
    </source>
</reference>
<gene>
    <name evidence="7" type="ORF">CMQ_112</name>
</gene>
<comment type="similarity">
    <text evidence="1">Belongs to the ketopantoate reductase family.</text>
</comment>
<proteinExistence type="inferred from homology"/>
<dbReference type="RefSeq" id="XP_014169209.1">
    <property type="nucleotide sequence ID" value="XM_014313734.1"/>
</dbReference>
<organism evidence="8">
    <name type="scientific">Grosmannia clavigera (strain kw1407 / UAMH 11150)</name>
    <name type="common">Blue stain fungus</name>
    <name type="synonym">Graphiocladiella clavigera</name>
    <dbReference type="NCBI Taxonomy" id="655863"/>
    <lineage>
        <taxon>Eukaryota</taxon>
        <taxon>Fungi</taxon>
        <taxon>Dikarya</taxon>
        <taxon>Ascomycota</taxon>
        <taxon>Pezizomycotina</taxon>
        <taxon>Sordariomycetes</taxon>
        <taxon>Sordariomycetidae</taxon>
        <taxon>Ophiostomatales</taxon>
        <taxon>Ophiostomataceae</taxon>
        <taxon>Leptographium</taxon>
    </lineage>
</organism>
<keyword evidence="3" id="KW-0560">Oxidoreductase</keyword>
<sequence>MHQLSQSGQREHGGAETAPLVDFDVEMWSEEPPPWPREAREITPTVGGIPSKIQNLIIATKAQNSLAQADWLRRYLGPESTVAFAQNGMNKLWPPHGSAYNRARYCCQRQGQQYLQNPLWLVCIVMHGVVSLGPFESIHASPAGVVVGPVGTDHSSQDVSSSYLVKQLLEAPQLNTRYAQRPELWVLQLEKLVVNSIINPLTTILRCKNGDLFSGSEDGDTVSRIMDRLIEEASGVFQCLVQYDANSRGILEDVSADSSHLLIERLSVPNLGRMLYDVGEVVKDNTSSMLQDARMGRTTEVREFNGWFVDTADYLLGLDDVSAETVDVTYHTALIELVESGTSLTRDQLGEHLSIG</sequence>
<feature type="domain" description="Ketopantoate reductase C-terminal" evidence="6">
    <location>
        <begin position="187"/>
        <end position="314"/>
    </location>
</feature>
<dbReference type="GeneID" id="25973963"/>
<dbReference type="PANTHER" id="PTHR43765">
    <property type="entry name" value="2-DEHYDROPANTOATE 2-REDUCTASE-RELATED"/>
    <property type="match status" value="1"/>
</dbReference>
<dbReference type="Pfam" id="PF08546">
    <property type="entry name" value="ApbA_C"/>
    <property type="match status" value="1"/>
</dbReference>
<dbReference type="eggNOG" id="ENOG502QPT5">
    <property type="taxonomic scope" value="Eukaryota"/>
</dbReference>
<keyword evidence="8" id="KW-1185">Reference proteome</keyword>
<dbReference type="InterPro" id="IPR008927">
    <property type="entry name" value="6-PGluconate_DH-like_C_sf"/>
</dbReference>
<name>F0XR09_GROCL</name>
<dbReference type="HOGENOM" id="CLU_031468_9_0_1"/>
<evidence type="ECO:0000313" key="8">
    <source>
        <dbReference type="Proteomes" id="UP000007796"/>
    </source>
</evidence>
<dbReference type="Gene3D" id="1.10.1040.10">
    <property type="entry name" value="N-(1-d-carboxylethyl)-l-norvaline Dehydrogenase, domain 2"/>
    <property type="match status" value="1"/>
</dbReference>
<dbReference type="Pfam" id="PF02558">
    <property type="entry name" value="ApbA"/>
    <property type="match status" value="1"/>
</dbReference>
<evidence type="ECO:0000256" key="1">
    <source>
        <dbReference type="ARBA" id="ARBA00007870"/>
    </source>
</evidence>
<accession>F0XR09</accession>
<dbReference type="InterPro" id="IPR013752">
    <property type="entry name" value="KPA_reductase"/>
</dbReference>
<dbReference type="EMBL" id="GL629807">
    <property type="protein sequence ID" value="EFW99794.1"/>
    <property type="molecule type" value="Genomic_DNA"/>
</dbReference>
<feature type="domain" description="Ketopantoate reductase N-terminal" evidence="5">
    <location>
        <begin position="50"/>
        <end position="150"/>
    </location>
</feature>
<dbReference type="FunCoup" id="F0XR09">
    <property type="interactions" value="112"/>
</dbReference>
<dbReference type="InterPro" id="IPR013332">
    <property type="entry name" value="KPR_N"/>
</dbReference>
<dbReference type="STRING" id="655863.F0XR09"/>
<dbReference type="AlphaFoldDB" id="F0XR09"/>
<dbReference type="GO" id="GO:0050661">
    <property type="term" value="F:NADP binding"/>
    <property type="evidence" value="ECO:0007669"/>
    <property type="project" value="TreeGrafter"/>
</dbReference>
<dbReference type="OrthoDB" id="73846at2759"/>
<protein>
    <submittedName>
        <fullName evidence="7">2-dehydropantoate 2-reductase</fullName>
    </submittedName>
</protein>
<dbReference type="GO" id="GO:0005739">
    <property type="term" value="C:mitochondrion"/>
    <property type="evidence" value="ECO:0007669"/>
    <property type="project" value="TreeGrafter"/>
</dbReference>
<evidence type="ECO:0000259" key="6">
    <source>
        <dbReference type="Pfam" id="PF08546"/>
    </source>
</evidence>
<dbReference type="Gene3D" id="3.40.50.720">
    <property type="entry name" value="NAD(P)-binding Rossmann-like Domain"/>
    <property type="match status" value="1"/>
</dbReference>
<dbReference type="Proteomes" id="UP000007796">
    <property type="component" value="Unassembled WGS sequence"/>
</dbReference>
<dbReference type="InterPro" id="IPR013328">
    <property type="entry name" value="6PGD_dom2"/>
</dbReference>
<evidence type="ECO:0000256" key="2">
    <source>
        <dbReference type="ARBA" id="ARBA00022857"/>
    </source>
</evidence>
<dbReference type="PANTHER" id="PTHR43765:SF2">
    <property type="entry name" value="2-DEHYDROPANTOATE 2-REDUCTASE"/>
    <property type="match status" value="1"/>
</dbReference>
<evidence type="ECO:0000256" key="4">
    <source>
        <dbReference type="SAM" id="MobiDB-lite"/>
    </source>
</evidence>
<keyword evidence="2" id="KW-0521">NADP</keyword>
<evidence type="ECO:0000313" key="7">
    <source>
        <dbReference type="EMBL" id="EFW99794.1"/>
    </source>
</evidence>
<dbReference type="InterPro" id="IPR050838">
    <property type="entry name" value="Ketopantoate_reductase"/>
</dbReference>